<dbReference type="EC" id="5.3.3.8" evidence="5"/>
<reference evidence="9" key="1">
    <citation type="submission" date="2013-09" db="EMBL/GenBank/DDBJ databases">
        <title>Corchorus olitorius genome sequencing.</title>
        <authorList>
            <person name="Alam M."/>
            <person name="Haque M.S."/>
            <person name="Islam M.S."/>
            <person name="Emdad E.M."/>
            <person name="Islam M.M."/>
            <person name="Ahmed B."/>
            <person name="Halim A."/>
            <person name="Hossen Q.M.M."/>
            <person name="Hossain M.Z."/>
            <person name="Ahmed R."/>
            <person name="Khan M.M."/>
            <person name="Islam R."/>
            <person name="Rashid M.M."/>
            <person name="Khan S.A."/>
            <person name="Rahman M.S."/>
            <person name="Alam M."/>
            <person name="Yahiya A.S."/>
            <person name="Khan M.S."/>
            <person name="Azam M.S."/>
            <person name="Haque T."/>
            <person name="Lashkar M.Z.H."/>
            <person name="Akhand A.I."/>
            <person name="Morshed G."/>
            <person name="Roy S."/>
            <person name="Uddin K.S."/>
            <person name="Rabeya T."/>
            <person name="Hossain A.S."/>
            <person name="Chowdhury A."/>
            <person name="Snigdha A.R."/>
            <person name="Mortoza M.S."/>
            <person name="Matin S.A."/>
            <person name="Hoque S.M.E."/>
            <person name="Islam M.K."/>
            <person name="Roy D.K."/>
            <person name="Haider R."/>
            <person name="Moosa M.M."/>
            <person name="Elias S.M."/>
            <person name="Hasan A.M."/>
            <person name="Jahan S."/>
            <person name="Shafiuddin M."/>
            <person name="Mahmood N."/>
            <person name="Shommy N.S."/>
        </authorList>
    </citation>
    <scope>NUCLEOTIDE SEQUENCE [LARGE SCALE GENOMIC DNA]</scope>
    <source>
        <strain evidence="9">cv. O-4</strain>
    </source>
</reference>
<dbReference type="GO" id="GO:0006635">
    <property type="term" value="P:fatty acid beta-oxidation"/>
    <property type="evidence" value="ECO:0007669"/>
    <property type="project" value="TreeGrafter"/>
</dbReference>
<dbReference type="OrthoDB" id="410701at2759"/>
<evidence type="ECO:0000256" key="7">
    <source>
        <dbReference type="ARBA" id="ARBA00023098"/>
    </source>
</evidence>
<dbReference type="FunFam" id="3.90.226.10:FF:000049">
    <property type="entry name" value="Enoyl-CoA delta isomerase 3"/>
    <property type="match status" value="1"/>
</dbReference>
<organism evidence="8 9">
    <name type="scientific">Corchorus olitorius</name>
    <dbReference type="NCBI Taxonomy" id="93759"/>
    <lineage>
        <taxon>Eukaryota</taxon>
        <taxon>Viridiplantae</taxon>
        <taxon>Streptophyta</taxon>
        <taxon>Embryophyta</taxon>
        <taxon>Tracheophyta</taxon>
        <taxon>Spermatophyta</taxon>
        <taxon>Magnoliopsida</taxon>
        <taxon>eudicotyledons</taxon>
        <taxon>Gunneridae</taxon>
        <taxon>Pentapetalae</taxon>
        <taxon>rosids</taxon>
        <taxon>malvids</taxon>
        <taxon>Malvales</taxon>
        <taxon>Malvaceae</taxon>
        <taxon>Grewioideae</taxon>
        <taxon>Apeibeae</taxon>
        <taxon>Corchorus</taxon>
    </lineage>
</organism>
<evidence type="ECO:0000256" key="3">
    <source>
        <dbReference type="ARBA" id="ARBA00005005"/>
    </source>
</evidence>
<accession>A0A1R3JL37</accession>
<comment type="caution">
    <text evidence="8">The sequence shown here is derived from an EMBL/GenBank/DDBJ whole genome shotgun (WGS) entry which is preliminary data.</text>
</comment>
<keyword evidence="7" id="KW-0443">Lipid metabolism</keyword>
<evidence type="ECO:0000256" key="5">
    <source>
        <dbReference type="ARBA" id="ARBA00012064"/>
    </source>
</evidence>
<dbReference type="InterPro" id="IPR001753">
    <property type="entry name" value="Enoyl-CoA_hydra/iso"/>
</dbReference>
<keyword evidence="6" id="KW-0276">Fatty acid metabolism</keyword>
<comment type="catalytic activity">
    <reaction evidence="1">
        <text>a (3Z)-enoyl-CoA = a 4-saturated (2E)-enoyl-CoA</text>
        <dbReference type="Rhea" id="RHEA:45900"/>
        <dbReference type="ChEBI" id="CHEBI:85097"/>
        <dbReference type="ChEBI" id="CHEBI:85489"/>
        <dbReference type="EC" id="5.3.3.8"/>
    </reaction>
</comment>
<dbReference type="GO" id="GO:0005777">
    <property type="term" value="C:peroxisome"/>
    <property type="evidence" value="ECO:0007669"/>
    <property type="project" value="TreeGrafter"/>
</dbReference>
<dbReference type="InterPro" id="IPR029045">
    <property type="entry name" value="ClpP/crotonase-like_dom_sf"/>
</dbReference>
<dbReference type="Proteomes" id="UP000187203">
    <property type="component" value="Unassembled WGS sequence"/>
</dbReference>
<dbReference type="PANTHER" id="PTHR11941">
    <property type="entry name" value="ENOYL-COA HYDRATASE-RELATED"/>
    <property type="match status" value="1"/>
</dbReference>
<comment type="catalytic activity">
    <reaction evidence="2">
        <text>a (3E)-enoyl-CoA = a 4-saturated (2E)-enoyl-CoA</text>
        <dbReference type="Rhea" id="RHEA:45228"/>
        <dbReference type="ChEBI" id="CHEBI:58521"/>
        <dbReference type="ChEBI" id="CHEBI:85097"/>
        <dbReference type="EC" id="5.3.3.8"/>
    </reaction>
</comment>
<evidence type="ECO:0000256" key="1">
    <source>
        <dbReference type="ARBA" id="ARBA00000452"/>
    </source>
</evidence>
<name>A0A1R3JL37_9ROSI</name>
<evidence type="ECO:0000256" key="4">
    <source>
        <dbReference type="ARBA" id="ARBA00005254"/>
    </source>
</evidence>
<dbReference type="Gene3D" id="3.90.226.10">
    <property type="entry name" value="2-enoyl-CoA Hydratase, Chain A, domain 1"/>
    <property type="match status" value="1"/>
</dbReference>
<comment type="pathway">
    <text evidence="3">Lipid metabolism; fatty acid beta-oxidation.</text>
</comment>
<comment type="similarity">
    <text evidence="4">Belongs to the enoyl-CoA hydratase/isomerase family.</text>
</comment>
<dbReference type="CDD" id="cd06558">
    <property type="entry name" value="crotonase-like"/>
    <property type="match status" value="1"/>
</dbReference>
<dbReference type="AlphaFoldDB" id="A0A1R3JL37"/>
<gene>
    <name evidence="8" type="ORF">COLO4_15830</name>
</gene>
<dbReference type="PANTHER" id="PTHR11941:SF146">
    <property type="entry name" value="ENOYL-COA DELTA ISOMERASE 2, PEROXISOMAL-LIKE"/>
    <property type="match status" value="1"/>
</dbReference>
<keyword evidence="9" id="KW-1185">Reference proteome</keyword>
<dbReference type="GO" id="GO:0004165">
    <property type="term" value="F:delta(3)-delta(2)-enoyl-CoA isomerase activity"/>
    <property type="evidence" value="ECO:0007669"/>
    <property type="project" value="UniProtKB-EC"/>
</dbReference>
<dbReference type="EMBL" id="AWUE01015826">
    <property type="protein sequence ID" value="OMO95525.1"/>
    <property type="molecule type" value="Genomic_DNA"/>
</dbReference>
<protein>
    <recommendedName>
        <fullName evidence="5">Delta(3)-Delta(2)-enoyl-CoA isomerase</fullName>
        <ecNumber evidence="5">5.3.3.8</ecNumber>
    </recommendedName>
</protein>
<dbReference type="Pfam" id="PF00378">
    <property type="entry name" value="ECH_1"/>
    <property type="match status" value="1"/>
</dbReference>
<sequence length="223" mass="24511">MEHRLTATVLNSINSALLKAKAESYPGAALVTISHGKFFSNGVDFDWVQAAGSTQAAQNRLNEALHCLKQVIITLLSFPMPTVAAVTGHAVGSSFAFALSHDYIVMRREKGVLYMCEMDIGSNVPEPFMTLFRAKLGSSSNRRDVLLRAMKIKGDQGLKMEIVESVHESEEEAREGGMKLAEDLGKRKWDGKVYAETRMGLYPKVCEMMGLTSKVTAILLPKL</sequence>
<dbReference type="STRING" id="93759.A0A1R3JL37"/>
<dbReference type="SUPFAM" id="SSF52096">
    <property type="entry name" value="ClpP/crotonase"/>
    <property type="match status" value="1"/>
</dbReference>
<evidence type="ECO:0000313" key="8">
    <source>
        <dbReference type="EMBL" id="OMO95525.1"/>
    </source>
</evidence>
<proteinExistence type="inferred from homology"/>
<evidence type="ECO:0000256" key="2">
    <source>
        <dbReference type="ARBA" id="ARBA00000765"/>
    </source>
</evidence>
<evidence type="ECO:0000256" key="6">
    <source>
        <dbReference type="ARBA" id="ARBA00022832"/>
    </source>
</evidence>
<evidence type="ECO:0000313" key="9">
    <source>
        <dbReference type="Proteomes" id="UP000187203"/>
    </source>
</evidence>